<keyword evidence="2" id="KW-0805">Transcription regulation</keyword>
<dbReference type="Gene3D" id="3.30.730.10">
    <property type="entry name" value="AP2/ERF domain"/>
    <property type="match status" value="2"/>
</dbReference>
<feature type="domain" description="AP2/ERF" evidence="7">
    <location>
        <begin position="244"/>
        <end position="300"/>
    </location>
</feature>
<evidence type="ECO:0000313" key="8">
    <source>
        <dbReference type="EMBL" id="CAE0445495.1"/>
    </source>
</evidence>
<keyword evidence="3" id="KW-0238">DNA-binding</keyword>
<keyword evidence="4" id="KW-0804">Transcription</keyword>
<evidence type="ECO:0000256" key="1">
    <source>
        <dbReference type="ARBA" id="ARBA00004123"/>
    </source>
</evidence>
<organism evidence="8">
    <name type="scientific">Aplanochytrium stocchinoi</name>
    <dbReference type="NCBI Taxonomy" id="215587"/>
    <lineage>
        <taxon>Eukaryota</taxon>
        <taxon>Sar</taxon>
        <taxon>Stramenopiles</taxon>
        <taxon>Bigyra</taxon>
        <taxon>Labyrinthulomycetes</taxon>
        <taxon>Thraustochytrida</taxon>
        <taxon>Thraustochytriidae</taxon>
        <taxon>Aplanochytrium</taxon>
    </lineage>
</organism>
<evidence type="ECO:0000259" key="7">
    <source>
        <dbReference type="PROSITE" id="PS51032"/>
    </source>
</evidence>
<dbReference type="InterPro" id="IPR016177">
    <property type="entry name" value="DNA-bd_dom_sf"/>
</dbReference>
<reference evidence="8" key="1">
    <citation type="submission" date="2021-01" db="EMBL/GenBank/DDBJ databases">
        <authorList>
            <person name="Corre E."/>
            <person name="Pelletier E."/>
            <person name="Niang G."/>
            <person name="Scheremetjew M."/>
            <person name="Finn R."/>
            <person name="Kale V."/>
            <person name="Holt S."/>
            <person name="Cochrane G."/>
            <person name="Meng A."/>
            <person name="Brown T."/>
            <person name="Cohen L."/>
        </authorList>
    </citation>
    <scope>NUCLEOTIDE SEQUENCE</scope>
    <source>
        <strain evidence="8">GSBS06</strain>
    </source>
</reference>
<dbReference type="PANTHER" id="PTHR31677">
    <property type="entry name" value="AP2 DOMAIN CLASS TRANSCRIPTION FACTOR"/>
    <property type="match status" value="1"/>
</dbReference>
<dbReference type="PRINTS" id="PR00367">
    <property type="entry name" value="ETHRSPELEMNT"/>
</dbReference>
<dbReference type="SMART" id="SM00380">
    <property type="entry name" value="AP2"/>
    <property type="match status" value="2"/>
</dbReference>
<gene>
    <name evidence="8" type="ORF">ASTO00021_LOCUS15511</name>
</gene>
<dbReference type="EMBL" id="HBIN01020303">
    <property type="protein sequence ID" value="CAE0445495.1"/>
    <property type="molecule type" value="Transcribed_RNA"/>
</dbReference>
<feature type="region of interest" description="Disordered" evidence="6">
    <location>
        <begin position="187"/>
        <end position="242"/>
    </location>
</feature>
<feature type="domain" description="AP2/ERF" evidence="7">
    <location>
        <begin position="331"/>
        <end position="387"/>
    </location>
</feature>
<dbReference type="SUPFAM" id="SSF54171">
    <property type="entry name" value="DNA-binding domain"/>
    <property type="match status" value="2"/>
</dbReference>
<dbReference type="InterPro" id="IPR036955">
    <property type="entry name" value="AP2/ERF_dom_sf"/>
</dbReference>
<comment type="subcellular location">
    <subcellularLocation>
        <location evidence="1">Nucleus</location>
    </subcellularLocation>
</comment>
<feature type="compositionally biased region" description="Polar residues" evidence="6">
    <location>
        <begin position="217"/>
        <end position="232"/>
    </location>
</feature>
<accession>A0A7S3PNR8</accession>
<dbReference type="PROSITE" id="PS51032">
    <property type="entry name" value="AP2_ERF"/>
    <property type="match status" value="2"/>
</dbReference>
<evidence type="ECO:0000256" key="5">
    <source>
        <dbReference type="ARBA" id="ARBA00023242"/>
    </source>
</evidence>
<dbReference type="GO" id="GO:0003700">
    <property type="term" value="F:DNA-binding transcription factor activity"/>
    <property type="evidence" value="ECO:0007669"/>
    <property type="project" value="InterPro"/>
</dbReference>
<dbReference type="InterPro" id="IPR001471">
    <property type="entry name" value="AP2/ERF_dom"/>
</dbReference>
<evidence type="ECO:0000256" key="2">
    <source>
        <dbReference type="ARBA" id="ARBA00023015"/>
    </source>
</evidence>
<keyword evidence="5" id="KW-0539">Nucleus</keyword>
<sequence length="390" mass="43712">MVAECSLYVSPTIEMLPNKNPFPNMNPGQGQYVSFESLQAHPGRRGPSQMGQAVHIEAGPQRYVNVKPKDPTGSGETSAFVYTTSVLPTMVPTPMSHSHMVYRPHAAPGFSTLMTAPRPHAPHPQYYNIPSRHISAPMPKQYVEQISYVMAPGAASASAFMPFGPMHTAEMEKNVTEESIEERLAQLPSRRRKRVRRMPAQTSPSVAKKGKSEDNNISKQQKNTTKSSQVAENTKKHKAEKKSKYRGVFWHSRGRAWVASIMVNGKSSHLGYFDDEIEAAFAYDKEAIRLKGPTAIVNFSDNTARIHLQNNRLNSKNTSRHSKKRAERTSEYRGVCWNKCNSSWKSCIKIKGKNTHIGYFDDEVDAAKAYDFKAIQVRGEKANLNFPNNN</sequence>
<evidence type="ECO:0000256" key="4">
    <source>
        <dbReference type="ARBA" id="ARBA00023163"/>
    </source>
</evidence>
<dbReference type="AlphaFoldDB" id="A0A7S3PNR8"/>
<dbReference type="PANTHER" id="PTHR31677:SF75">
    <property type="entry name" value="ETHYLENE-RESPONSIVE TRANSCRIPTION FACTOR ERF084"/>
    <property type="match status" value="1"/>
</dbReference>
<dbReference type="GO" id="GO:0005634">
    <property type="term" value="C:nucleus"/>
    <property type="evidence" value="ECO:0007669"/>
    <property type="project" value="UniProtKB-SubCell"/>
</dbReference>
<evidence type="ECO:0000256" key="6">
    <source>
        <dbReference type="SAM" id="MobiDB-lite"/>
    </source>
</evidence>
<name>A0A7S3PNR8_9STRA</name>
<dbReference type="GO" id="GO:0003677">
    <property type="term" value="F:DNA binding"/>
    <property type="evidence" value="ECO:0007669"/>
    <property type="project" value="UniProtKB-KW"/>
</dbReference>
<proteinExistence type="predicted"/>
<protein>
    <recommendedName>
        <fullName evidence="7">AP2/ERF domain-containing protein</fullName>
    </recommendedName>
</protein>
<evidence type="ECO:0000256" key="3">
    <source>
        <dbReference type="ARBA" id="ARBA00023125"/>
    </source>
</evidence>